<reference evidence="1" key="1">
    <citation type="journal article" date="2019" name="bioRxiv">
        <title>The Genome of the Zebra Mussel, Dreissena polymorpha: A Resource for Invasive Species Research.</title>
        <authorList>
            <person name="McCartney M.A."/>
            <person name="Auch B."/>
            <person name="Kono T."/>
            <person name="Mallez S."/>
            <person name="Zhang Y."/>
            <person name="Obille A."/>
            <person name="Becker A."/>
            <person name="Abrahante J.E."/>
            <person name="Garbe J."/>
            <person name="Badalamenti J.P."/>
            <person name="Herman A."/>
            <person name="Mangelson H."/>
            <person name="Liachko I."/>
            <person name="Sullivan S."/>
            <person name="Sone E.D."/>
            <person name="Koren S."/>
            <person name="Silverstein K.A.T."/>
            <person name="Beckman K.B."/>
            <person name="Gohl D.M."/>
        </authorList>
    </citation>
    <scope>NUCLEOTIDE SEQUENCE</scope>
    <source>
        <strain evidence="1">Duluth1</strain>
        <tissue evidence="1">Whole animal</tissue>
    </source>
</reference>
<accession>A0A9D4R926</accession>
<organism evidence="1 2">
    <name type="scientific">Dreissena polymorpha</name>
    <name type="common">Zebra mussel</name>
    <name type="synonym">Mytilus polymorpha</name>
    <dbReference type="NCBI Taxonomy" id="45954"/>
    <lineage>
        <taxon>Eukaryota</taxon>
        <taxon>Metazoa</taxon>
        <taxon>Spiralia</taxon>
        <taxon>Lophotrochozoa</taxon>
        <taxon>Mollusca</taxon>
        <taxon>Bivalvia</taxon>
        <taxon>Autobranchia</taxon>
        <taxon>Heteroconchia</taxon>
        <taxon>Euheterodonta</taxon>
        <taxon>Imparidentia</taxon>
        <taxon>Neoheterodontei</taxon>
        <taxon>Myida</taxon>
        <taxon>Dreissenoidea</taxon>
        <taxon>Dreissenidae</taxon>
        <taxon>Dreissena</taxon>
    </lineage>
</organism>
<name>A0A9D4R926_DREPO</name>
<dbReference type="EMBL" id="JAIWYP010000003">
    <property type="protein sequence ID" value="KAH3857715.1"/>
    <property type="molecule type" value="Genomic_DNA"/>
</dbReference>
<sequence>MYVSARNDNSAWRLLLLKTDALGQCTNNDGATLSNPKMSNSLYLCDGALPMKLPRGW</sequence>
<gene>
    <name evidence="1" type="ORF">DPMN_100327</name>
</gene>
<dbReference type="AlphaFoldDB" id="A0A9D4R926"/>
<protein>
    <submittedName>
        <fullName evidence="1">Uncharacterized protein</fullName>
    </submittedName>
</protein>
<reference evidence="1" key="2">
    <citation type="submission" date="2020-11" db="EMBL/GenBank/DDBJ databases">
        <authorList>
            <person name="McCartney M.A."/>
            <person name="Auch B."/>
            <person name="Kono T."/>
            <person name="Mallez S."/>
            <person name="Becker A."/>
            <person name="Gohl D.M."/>
            <person name="Silverstein K.A.T."/>
            <person name="Koren S."/>
            <person name="Bechman K.B."/>
            <person name="Herman A."/>
            <person name="Abrahante J.E."/>
            <person name="Garbe J."/>
        </authorList>
    </citation>
    <scope>NUCLEOTIDE SEQUENCE</scope>
    <source>
        <strain evidence="1">Duluth1</strain>
        <tissue evidence="1">Whole animal</tissue>
    </source>
</reference>
<comment type="caution">
    <text evidence="1">The sequence shown here is derived from an EMBL/GenBank/DDBJ whole genome shotgun (WGS) entry which is preliminary data.</text>
</comment>
<proteinExistence type="predicted"/>
<dbReference type="Proteomes" id="UP000828390">
    <property type="component" value="Unassembled WGS sequence"/>
</dbReference>
<evidence type="ECO:0000313" key="1">
    <source>
        <dbReference type="EMBL" id="KAH3857715.1"/>
    </source>
</evidence>
<keyword evidence="2" id="KW-1185">Reference proteome</keyword>
<evidence type="ECO:0000313" key="2">
    <source>
        <dbReference type="Proteomes" id="UP000828390"/>
    </source>
</evidence>